<evidence type="ECO:0000259" key="3">
    <source>
        <dbReference type="PROSITE" id="PS50003"/>
    </source>
</evidence>
<feature type="compositionally biased region" description="Basic and acidic residues" evidence="2">
    <location>
        <begin position="438"/>
        <end position="451"/>
    </location>
</feature>
<name>A0A9J8C1E2_CYPCA</name>
<feature type="region of interest" description="Disordered" evidence="2">
    <location>
        <begin position="1184"/>
        <end position="1255"/>
    </location>
</feature>
<dbReference type="Pfam" id="PF00169">
    <property type="entry name" value="PH"/>
    <property type="match status" value="1"/>
</dbReference>
<dbReference type="PROSITE" id="PS01159">
    <property type="entry name" value="WW_DOMAIN_1"/>
    <property type="match status" value="1"/>
</dbReference>
<dbReference type="InterPro" id="IPR001849">
    <property type="entry name" value="PH_domain"/>
</dbReference>
<feature type="compositionally biased region" description="Basic and acidic residues" evidence="2">
    <location>
        <begin position="1048"/>
        <end position="1057"/>
    </location>
</feature>
<feature type="region of interest" description="Disordered" evidence="2">
    <location>
        <begin position="978"/>
        <end position="1160"/>
    </location>
</feature>
<dbReference type="Proteomes" id="UP001108240">
    <property type="component" value="Unplaced"/>
</dbReference>
<feature type="compositionally biased region" description="Basic and acidic residues" evidence="2">
    <location>
        <begin position="924"/>
        <end position="938"/>
    </location>
</feature>
<sequence length="1255" mass="142433">MAAVLSPEWLSCLPSLWSYGVTRDGRVFFINEEGKSTTWLHPVTGEAVITGHRKTPDLPTGWEEGYTFEGARCFINHNERKVTCKHPVTGIPSQDNCIFVVNEQPVTKAPAADKEERPTSTMSEASNYTGGSDYTTHPSSPTTRLSRSSKKVHNFGKRSNSIRRNPNAPVVKNGWLYKQDSTGMKMWKKRWFVLSDMCLFYYRDEKEEGILGSILLPSFHISMLSVDDHISRKYAFKATHPNMRTYYFSTDTAKDMESWMKVMTDAALVHSEPTRRLEKVKVDSFSPQEMNNMLNHRVLTRPEIQNNERNLETLRQEERKQKEKDGERYTLQRDADSYAPHKDAQRLALQKDGDRYMLQADGEKYAVHKDGEKYLLQKDGQKYTLHKDGDKFMLQREGEKYAPPKDGEKNLQKDARYPLGDKHMQQKDPEKPVPPPMDAEKYGFQKEGTVERPLTKINSIKLQPAQAAAIAAAVSSSRQLQSAAGSGQHKPPQVNGSGERGGDRSPGDMNNTMPQRTTEPERSLSRTNSMQQLEQWVRTQRTRAPDDDTRSITSYQTLPRNMPSHRAQIVPRYPEGYRTLPRNMLRPDSICSVSGSMYDRALQPTTAEKRRSVRDDTMWQLYEWQQRQAHSRIGYGTLPSPKTMGQIAESIPTSPSHGSLAGYHTFSPNRPLNPDSRSEVTSPVFRGDVTIERRHRPHLSKFSYPAERRAVPPAQSITAQSLQGKTSEILSHHLQRNLVYLDSQMSPEEYRENTYLFRPEELDIDAKLSRLCEQDKVVRTQEEKLQQLHREKHTLETALLSASQEIEMSAENPTAVQSVIQQRDVLQSGLLSTCREVSRVNTELERSWREYDRLEADVTMAKTNLLEQLEALGSPQTEPPSQKHVQIQKELWRIQDVMEVLNKSKPKRNAEPSFPGANPLSNLHKSDGPDYRLYKSEPELTTVAEVDESNGEDKSEQTAEKEPPGVKGVVYSVGVVSSRTKSPMPESSTIASYVTLRKSKKPDPRTSQPQDRPRSAVEHMSSAVEVGRTRMSVEEQMERIRRHQQGAIRERRREDGSLSRSLSFTKDNPYYTLQMRKKSPVISPDEQDDRRDTSPEERELATKPTEAEKNCKNTEGLESGNAYLENKEKAPLSRSASIKESLLKSASPKPVLNEDQSEPKCVSPLEYRRTLAAQNSLQTAVMVRVGTEEDEEEEEEEQPSSQEQDMSYELTNSKHGTLMSVNSLSTPPQSPSSSSSPPPPPSPPQLTDGSHFMCV</sequence>
<dbReference type="SMART" id="SM00456">
    <property type="entry name" value="WW"/>
    <property type="match status" value="2"/>
</dbReference>
<feature type="region of interest" description="Disordered" evidence="2">
    <location>
        <begin position="300"/>
        <end position="343"/>
    </location>
</feature>
<dbReference type="PROSITE" id="PS50003">
    <property type="entry name" value="PH_DOMAIN"/>
    <property type="match status" value="1"/>
</dbReference>
<feature type="compositionally biased region" description="Polar residues" evidence="2">
    <location>
        <begin position="525"/>
        <end position="539"/>
    </location>
</feature>
<feature type="compositionally biased region" description="Basic and acidic residues" evidence="2">
    <location>
        <begin position="399"/>
        <end position="431"/>
    </location>
</feature>
<feature type="compositionally biased region" description="Basic and acidic residues" evidence="2">
    <location>
        <begin position="951"/>
        <end position="964"/>
    </location>
</feature>
<dbReference type="SUPFAM" id="SSF50729">
    <property type="entry name" value="PH domain-like"/>
    <property type="match status" value="1"/>
</dbReference>
<accession>A0A9J8C1E2</accession>
<dbReference type="InterPro" id="IPR040392">
    <property type="entry name" value="PKHA4-7_PH"/>
</dbReference>
<dbReference type="SMART" id="SM00233">
    <property type="entry name" value="PH"/>
    <property type="match status" value="1"/>
</dbReference>
<feature type="compositionally biased region" description="Basic and acidic residues" evidence="2">
    <location>
        <begin position="1088"/>
        <end position="1112"/>
    </location>
</feature>
<proteinExistence type="predicted"/>
<dbReference type="GO" id="GO:0032266">
    <property type="term" value="F:phosphatidylinositol-3-phosphate binding"/>
    <property type="evidence" value="ECO:0007669"/>
    <property type="project" value="TreeGrafter"/>
</dbReference>
<dbReference type="GO" id="GO:0070273">
    <property type="term" value="F:phosphatidylinositol-4-phosphate binding"/>
    <property type="evidence" value="ECO:0007669"/>
    <property type="project" value="TreeGrafter"/>
</dbReference>
<feature type="compositionally biased region" description="Basic and acidic residues" evidence="2">
    <location>
        <begin position="1027"/>
        <end position="1039"/>
    </location>
</feature>
<dbReference type="Gene3D" id="2.30.29.30">
    <property type="entry name" value="Pleckstrin-homology domain (PH domain)/Phosphotyrosine-binding domain (PTB)"/>
    <property type="match status" value="1"/>
</dbReference>
<evidence type="ECO:0000256" key="2">
    <source>
        <dbReference type="SAM" id="MobiDB-lite"/>
    </source>
</evidence>
<feature type="region of interest" description="Disordered" evidence="2">
    <location>
        <begin position="480"/>
        <end position="551"/>
    </location>
</feature>
<feature type="region of interest" description="Disordered" evidence="2">
    <location>
        <begin position="399"/>
        <end position="451"/>
    </location>
</feature>
<feature type="coiled-coil region" evidence="1">
    <location>
        <begin position="778"/>
        <end position="805"/>
    </location>
</feature>
<feature type="compositionally biased region" description="Low complexity" evidence="2">
    <location>
        <begin position="135"/>
        <end position="146"/>
    </location>
</feature>
<feature type="region of interest" description="Disordered" evidence="2">
    <location>
        <begin position="108"/>
        <end position="167"/>
    </location>
</feature>
<dbReference type="GO" id="GO:0010314">
    <property type="term" value="F:phosphatidylinositol-5-phosphate binding"/>
    <property type="evidence" value="ECO:0007669"/>
    <property type="project" value="TreeGrafter"/>
</dbReference>
<keyword evidence="1" id="KW-0175">Coiled coil</keyword>
<dbReference type="CDD" id="cd13248">
    <property type="entry name" value="PH_PEPP1_2_3"/>
    <property type="match status" value="1"/>
</dbReference>
<feature type="compositionally biased region" description="Basic residues" evidence="2">
    <location>
        <begin position="147"/>
        <end position="156"/>
    </location>
</feature>
<feature type="compositionally biased region" description="Polar residues" evidence="2">
    <location>
        <begin position="1209"/>
        <end position="1222"/>
    </location>
</feature>
<evidence type="ECO:0000256" key="1">
    <source>
        <dbReference type="SAM" id="Coils"/>
    </source>
</evidence>
<dbReference type="GO" id="GO:0005829">
    <property type="term" value="C:cytosol"/>
    <property type="evidence" value="ECO:0007669"/>
    <property type="project" value="TreeGrafter"/>
</dbReference>
<dbReference type="Gene3D" id="2.20.70.10">
    <property type="match status" value="2"/>
</dbReference>
<evidence type="ECO:0000313" key="5">
    <source>
        <dbReference type="Ensembl" id="ENSCCRP00000163572.1"/>
    </source>
</evidence>
<dbReference type="GO" id="GO:0080025">
    <property type="term" value="F:phosphatidylinositol-3,5-bisphosphate binding"/>
    <property type="evidence" value="ECO:0007669"/>
    <property type="project" value="TreeGrafter"/>
</dbReference>
<dbReference type="GeneTree" id="ENSGT00940000155728"/>
<organism evidence="5 6">
    <name type="scientific">Cyprinus carpio carpio</name>
    <dbReference type="NCBI Taxonomy" id="630221"/>
    <lineage>
        <taxon>Eukaryota</taxon>
        <taxon>Metazoa</taxon>
        <taxon>Chordata</taxon>
        <taxon>Craniata</taxon>
        <taxon>Vertebrata</taxon>
        <taxon>Euteleostomi</taxon>
        <taxon>Actinopterygii</taxon>
        <taxon>Neopterygii</taxon>
        <taxon>Teleostei</taxon>
        <taxon>Ostariophysi</taxon>
        <taxon>Cypriniformes</taxon>
        <taxon>Cyprinidae</taxon>
        <taxon>Cyprininae</taxon>
        <taxon>Cyprinus</taxon>
    </lineage>
</organism>
<feature type="region of interest" description="Disordered" evidence="2">
    <location>
        <begin position="904"/>
        <end position="966"/>
    </location>
</feature>
<feature type="domain" description="WW" evidence="4">
    <location>
        <begin position="56"/>
        <end position="89"/>
    </location>
</feature>
<dbReference type="InterPro" id="IPR011993">
    <property type="entry name" value="PH-like_dom_sf"/>
</dbReference>
<feature type="compositionally biased region" description="Polar residues" evidence="2">
    <location>
        <begin position="979"/>
        <end position="992"/>
    </location>
</feature>
<feature type="domain" description="PH" evidence="3">
    <location>
        <begin position="169"/>
        <end position="268"/>
    </location>
</feature>
<dbReference type="PANTHER" id="PTHR12752">
    <property type="entry name" value="PHOSPHOINOSITOL 3-PHOSPHATE-BINDING PROTEIN"/>
    <property type="match status" value="1"/>
</dbReference>
<dbReference type="InterPro" id="IPR057971">
    <property type="entry name" value="PKHA4-7_TBCA"/>
</dbReference>
<feature type="domain" description="WW" evidence="4">
    <location>
        <begin position="11"/>
        <end position="44"/>
    </location>
</feature>
<evidence type="ECO:0000313" key="6">
    <source>
        <dbReference type="Proteomes" id="UP001108240"/>
    </source>
</evidence>
<dbReference type="SUPFAM" id="SSF51045">
    <property type="entry name" value="WW domain"/>
    <property type="match status" value="2"/>
</dbReference>
<dbReference type="AlphaFoldDB" id="A0A9J8C1E2"/>
<feature type="compositionally biased region" description="Low complexity" evidence="2">
    <location>
        <begin position="1223"/>
        <end position="1235"/>
    </location>
</feature>
<dbReference type="PANTHER" id="PTHR12752:SF3">
    <property type="entry name" value="PLECKSTRIN HOMOLOGY DOMAIN-CONTAINING FAMILY A MEMBER 5"/>
    <property type="match status" value="1"/>
</dbReference>
<dbReference type="Ensembl" id="ENSCCRT00000151714.1">
    <property type="protein sequence ID" value="ENSCCRP00000163572.1"/>
    <property type="gene ID" value="ENSCCRG00000062976.1"/>
</dbReference>
<feature type="compositionally biased region" description="Polar residues" evidence="2">
    <location>
        <begin position="119"/>
        <end position="134"/>
    </location>
</feature>
<protein>
    <submittedName>
        <fullName evidence="5">Pleckstrin homology domain containing, family A member 5</fullName>
    </submittedName>
</protein>
<feature type="compositionally biased region" description="Acidic residues" evidence="2">
    <location>
        <begin position="1188"/>
        <end position="1198"/>
    </location>
</feature>
<dbReference type="InterPro" id="IPR001202">
    <property type="entry name" value="WW_dom"/>
</dbReference>
<dbReference type="CDD" id="cd00201">
    <property type="entry name" value="WW"/>
    <property type="match status" value="1"/>
</dbReference>
<keyword evidence="6" id="KW-1185">Reference proteome</keyword>
<dbReference type="FunFam" id="2.30.29.30:FF:000083">
    <property type="entry name" value="Pleckstrin homology domain-containing family A member 5"/>
    <property type="match status" value="1"/>
</dbReference>
<dbReference type="Pfam" id="PF25541">
    <property type="entry name" value="TBCA_PH"/>
    <property type="match status" value="1"/>
</dbReference>
<dbReference type="PROSITE" id="PS50020">
    <property type="entry name" value="WW_DOMAIN_2"/>
    <property type="match status" value="2"/>
</dbReference>
<reference evidence="5" key="1">
    <citation type="submission" date="2025-08" db="UniProtKB">
        <authorList>
            <consortium name="Ensembl"/>
        </authorList>
    </citation>
    <scope>IDENTIFICATION</scope>
</reference>
<evidence type="ECO:0000259" key="4">
    <source>
        <dbReference type="PROSITE" id="PS50020"/>
    </source>
</evidence>
<feature type="compositionally biased region" description="Basic and acidic residues" evidence="2">
    <location>
        <begin position="309"/>
        <end position="343"/>
    </location>
</feature>
<reference evidence="5" key="2">
    <citation type="submission" date="2025-09" db="UniProtKB">
        <authorList>
            <consortium name="Ensembl"/>
        </authorList>
    </citation>
    <scope>IDENTIFICATION</scope>
</reference>
<dbReference type="InterPro" id="IPR036020">
    <property type="entry name" value="WW_dom_sf"/>
</dbReference>
<feature type="compositionally biased region" description="Polar residues" evidence="2">
    <location>
        <begin position="508"/>
        <end position="517"/>
    </location>
</feature>